<sequence>MDDPPPPIPTSTTLDFDDDAAVLSAAPAPGSSPGDTDRSDGPASAVDDGEDEVVVRAGFEVGFAEDRNKRCRRTMEDAHSFHYNFGGVDGAGFFAIFDGHAGKAAADWCGNNLHQVLETVLAENPAMPVPEALHKTFLLTDEKLAERKGLHSGCTAVVSLLRTETRPTSGDSAPAPKRVLYTGNVGDARVVLCRGGKAIRLTYDHKGSDPTEQQRISDSGGFIMNNRVNGILAVTRSLGDLSMKEVIVGAPYTTEVELTEEDEFFILACDGVWDVCSDDTAVRMLRRMASPQDAAEFLLQYALENWSTDNLSVLVVRLRPLKGAA</sequence>
<dbReference type="EMBL" id="KQ965738">
    <property type="protein sequence ID" value="KXS19598.1"/>
    <property type="molecule type" value="Genomic_DNA"/>
</dbReference>
<dbReference type="InterPro" id="IPR015655">
    <property type="entry name" value="PP2C"/>
</dbReference>
<evidence type="ECO:0000313" key="8">
    <source>
        <dbReference type="EMBL" id="KXS19598.1"/>
    </source>
</evidence>
<dbReference type="SUPFAM" id="SSF81606">
    <property type="entry name" value="PP2C-like"/>
    <property type="match status" value="1"/>
</dbReference>
<organism evidence="8 9">
    <name type="scientific">Gonapodya prolifera (strain JEL478)</name>
    <name type="common">Monoblepharis prolifera</name>
    <dbReference type="NCBI Taxonomy" id="1344416"/>
    <lineage>
        <taxon>Eukaryota</taxon>
        <taxon>Fungi</taxon>
        <taxon>Fungi incertae sedis</taxon>
        <taxon>Chytridiomycota</taxon>
        <taxon>Chytridiomycota incertae sedis</taxon>
        <taxon>Monoblepharidomycetes</taxon>
        <taxon>Monoblepharidales</taxon>
        <taxon>Gonapodyaceae</taxon>
        <taxon>Gonapodya</taxon>
    </lineage>
</organism>
<feature type="domain" description="PPM-type phosphatase" evidence="7">
    <location>
        <begin position="60"/>
        <end position="318"/>
    </location>
</feature>
<comment type="similarity">
    <text evidence="1 5">Belongs to the PP2C family.</text>
</comment>
<dbReference type="OMA" id="MCEESDG"/>
<dbReference type="STRING" id="1344416.A0A139AS70"/>
<evidence type="ECO:0000256" key="6">
    <source>
        <dbReference type="SAM" id="MobiDB-lite"/>
    </source>
</evidence>
<keyword evidence="9" id="KW-1185">Reference proteome</keyword>
<evidence type="ECO:0000313" key="9">
    <source>
        <dbReference type="Proteomes" id="UP000070544"/>
    </source>
</evidence>
<dbReference type="InterPro" id="IPR001932">
    <property type="entry name" value="PPM-type_phosphatase-like_dom"/>
</dbReference>
<dbReference type="PANTHER" id="PTHR13832:SF837">
    <property type="entry name" value="PROTEIN PHOSPHATASE 2C-LIKE DOMAIN-CONTAINING PROTEIN 1"/>
    <property type="match status" value="1"/>
</dbReference>
<dbReference type="Proteomes" id="UP000070544">
    <property type="component" value="Unassembled WGS sequence"/>
</dbReference>
<gene>
    <name evidence="8" type="ORF">M427DRAFT_29026</name>
</gene>
<proteinExistence type="inferred from homology"/>
<dbReference type="GO" id="GO:0004722">
    <property type="term" value="F:protein serine/threonine phosphatase activity"/>
    <property type="evidence" value="ECO:0007669"/>
    <property type="project" value="InterPro"/>
</dbReference>
<evidence type="ECO:0000259" key="7">
    <source>
        <dbReference type="PROSITE" id="PS51746"/>
    </source>
</evidence>
<dbReference type="CDD" id="cd00143">
    <property type="entry name" value="PP2Cc"/>
    <property type="match status" value="1"/>
</dbReference>
<dbReference type="PROSITE" id="PS01032">
    <property type="entry name" value="PPM_1"/>
    <property type="match status" value="1"/>
</dbReference>
<dbReference type="Gene3D" id="3.60.40.10">
    <property type="entry name" value="PPM-type phosphatase domain"/>
    <property type="match status" value="1"/>
</dbReference>
<evidence type="ECO:0000256" key="3">
    <source>
        <dbReference type="ARBA" id="ARBA00022801"/>
    </source>
</evidence>
<evidence type="ECO:0000256" key="4">
    <source>
        <dbReference type="ARBA" id="ARBA00022912"/>
    </source>
</evidence>
<accession>A0A139AS70</accession>
<dbReference type="SMART" id="SM00331">
    <property type="entry name" value="PP2C_SIG"/>
    <property type="match status" value="1"/>
</dbReference>
<name>A0A139AS70_GONPJ</name>
<dbReference type="InterPro" id="IPR036457">
    <property type="entry name" value="PPM-type-like_dom_sf"/>
</dbReference>
<dbReference type="GO" id="GO:0046872">
    <property type="term" value="F:metal ion binding"/>
    <property type="evidence" value="ECO:0007669"/>
    <property type="project" value="UniProtKB-KW"/>
</dbReference>
<keyword evidence="4 5" id="KW-0904">Protein phosphatase</keyword>
<dbReference type="SMART" id="SM00332">
    <property type="entry name" value="PP2Cc"/>
    <property type="match status" value="1"/>
</dbReference>
<protein>
    <submittedName>
        <fullName evidence="8">PP2C-domain-containing protein</fullName>
    </submittedName>
</protein>
<dbReference type="InterPro" id="IPR000222">
    <property type="entry name" value="PP2C_BS"/>
</dbReference>
<dbReference type="PROSITE" id="PS51746">
    <property type="entry name" value="PPM_2"/>
    <property type="match status" value="1"/>
</dbReference>
<feature type="region of interest" description="Disordered" evidence="6">
    <location>
        <begin position="1"/>
        <end position="50"/>
    </location>
</feature>
<dbReference type="AlphaFoldDB" id="A0A139AS70"/>
<dbReference type="OrthoDB" id="10264738at2759"/>
<evidence type="ECO:0000256" key="5">
    <source>
        <dbReference type="RuleBase" id="RU003465"/>
    </source>
</evidence>
<keyword evidence="2" id="KW-0479">Metal-binding</keyword>
<keyword evidence="3 5" id="KW-0378">Hydrolase</keyword>
<evidence type="ECO:0000256" key="1">
    <source>
        <dbReference type="ARBA" id="ARBA00006702"/>
    </source>
</evidence>
<evidence type="ECO:0000256" key="2">
    <source>
        <dbReference type="ARBA" id="ARBA00022723"/>
    </source>
</evidence>
<reference evidence="8 9" key="1">
    <citation type="journal article" date="2015" name="Genome Biol. Evol.">
        <title>Phylogenomic analyses indicate that early fungi evolved digesting cell walls of algal ancestors of land plants.</title>
        <authorList>
            <person name="Chang Y."/>
            <person name="Wang S."/>
            <person name="Sekimoto S."/>
            <person name="Aerts A.L."/>
            <person name="Choi C."/>
            <person name="Clum A."/>
            <person name="LaButti K.M."/>
            <person name="Lindquist E.A."/>
            <person name="Yee Ngan C."/>
            <person name="Ohm R.A."/>
            <person name="Salamov A.A."/>
            <person name="Grigoriev I.V."/>
            <person name="Spatafora J.W."/>
            <person name="Berbee M.L."/>
        </authorList>
    </citation>
    <scope>NUCLEOTIDE SEQUENCE [LARGE SCALE GENOMIC DNA]</scope>
    <source>
        <strain evidence="8 9">JEL478</strain>
    </source>
</reference>
<dbReference type="Pfam" id="PF00481">
    <property type="entry name" value="PP2C"/>
    <property type="match status" value="1"/>
</dbReference>
<dbReference type="PANTHER" id="PTHR13832">
    <property type="entry name" value="PROTEIN PHOSPHATASE 2C"/>
    <property type="match status" value="1"/>
</dbReference>